<dbReference type="Proteomes" id="UP000321222">
    <property type="component" value="Chromosome"/>
</dbReference>
<proteinExistence type="predicted"/>
<organism evidence="2 3">
    <name type="scientific">Flavobacterium alkalisoli</name>
    <dbReference type="NCBI Taxonomy" id="2602769"/>
    <lineage>
        <taxon>Bacteria</taxon>
        <taxon>Pseudomonadati</taxon>
        <taxon>Bacteroidota</taxon>
        <taxon>Flavobacteriia</taxon>
        <taxon>Flavobacteriales</taxon>
        <taxon>Flavobacteriaceae</taxon>
        <taxon>Flavobacterium</taxon>
    </lineage>
</organism>
<sequence length="137" mass="14984">MAKLTDKNKALAANIFKANPTVKTLYINDRGEFFTSSNLARNSVKKAEDITEIPKASVVTETESSKAQEQPDRPNVAKTVKAIKAAETLEALKEFEGDDRKTVQDALEARIKELEAPGTEPAKEPVKDPAQDNTNAQ</sequence>
<evidence type="ECO:0000313" key="3">
    <source>
        <dbReference type="Proteomes" id="UP000321222"/>
    </source>
</evidence>
<keyword evidence="3" id="KW-1185">Reference proteome</keyword>
<dbReference type="RefSeq" id="WP_147584483.1">
    <property type="nucleotide sequence ID" value="NZ_CP042831.1"/>
</dbReference>
<evidence type="ECO:0000256" key="1">
    <source>
        <dbReference type="SAM" id="MobiDB-lite"/>
    </source>
</evidence>
<dbReference type="EMBL" id="CP042831">
    <property type="protein sequence ID" value="QEE51044.1"/>
    <property type="molecule type" value="Genomic_DNA"/>
</dbReference>
<feature type="compositionally biased region" description="Basic and acidic residues" evidence="1">
    <location>
        <begin position="94"/>
        <end position="130"/>
    </location>
</feature>
<name>A0A5B9FVP9_9FLAO</name>
<evidence type="ECO:0000313" key="2">
    <source>
        <dbReference type="EMBL" id="QEE51044.1"/>
    </source>
</evidence>
<dbReference type="OrthoDB" id="9855791at2"/>
<gene>
    <name evidence="2" type="ORF">FUA48_16105</name>
</gene>
<dbReference type="AlphaFoldDB" id="A0A5B9FVP9"/>
<protein>
    <submittedName>
        <fullName evidence="2">Uncharacterized protein</fullName>
    </submittedName>
</protein>
<accession>A0A5B9FVP9</accession>
<dbReference type="KEGG" id="fak:FUA48_16105"/>
<reference evidence="2 3" key="1">
    <citation type="submission" date="2019-08" db="EMBL/GenBank/DDBJ databases">
        <title>Flavobacterium alkalisoli sp. nov., isolated from rhizosphere soil of Suaeda salsa.</title>
        <authorList>
            <person name="Sun J.-Q."/>
            <person name="Xu L."/>
        </authorList>
    </citation>
    <scope>NUCLEOTIDE SEQUENCE [LARGE SCALE GENOMIC DNA]</scope>
    <source>
        <strain evidence="2 3">XS-5</strain>
    </source>
</reference>
<feature type="region of interest" description="Disordered" evidence="1">
    <location>
        <begin position="94"/>
        <end position="137"/>
    </location>
</feature>